<dbReference type="InterPro" id="IPR029182">
    <property type="entry name" value="TOMM6"/>
</dbReference>
<reference evidence="1" key="2">
    <citation type="submission" date="2016-06" db="EMBL/GenBank/DDBJ databases">
        <title>The genome of a short-lived fish provides insights into sex chromosome evolution and the genetic control of aging.</title>
        <authorList>
            <person name="Reichwald K."/>
            <person name="Felder M."/>
            <person name="Petzold A."/>
            <person name="Koch P."/>
            <person name="Groth M."/>
            <person name="Platzer M."/>
        </authorList>
    </citation>
    <scope>NUCLEOTIDE SEQUENCE</scope>
    <source>
        <tissue evidence="1">Brain</tissue>
    </source>
</reference>
<dbReference type="InterPro" id="IPR027850">
    <property type="entry name" value="DUF4504"/>
</dbReference>
<organism evidence="1">
    <name type="scientific">Nothobranchius korthausae</name>
    <dbReference type="NCBI Taxonomy" id="1143690"/>
    <lineage>
        <taxon>Eukaryota</taxon>
        <taxon>Metazoa</taxon>
        <taxon>Chordata</taxon>
        <taxon>Craniata</taxon>
        <taxon>Vertebrata</taxon>
        <taxon>Euteleostomi</taxon>
        <taxon>Actinopterygii</taxon>
        <taxon>Neopterygii</taxon>
        <taxon>Teleostei</taxon>
        <taxon>Neoteleostei</taxon>
        <taxon>Acanthomorphata</taxon>
        <taxon>Ovalentaria</taxon>
        <taxon>Atherinomorphae</taxon>
        <taxon>Cyprinodontiformes</taxon>
        <taxon>Nothobranchiidae</taxon>
        <taxon>Nothobranchius</taxon>
    </lineage>
</organism>
<feature type="non-terminal residue" evidence="1">
    <location>
        <position position="1"/>
    </location>
</feature>
<reference evidence="1" key="1">
    <citation type="submission" date="2016-05" db="EMBL/GenBank/DDBJ databases">
        <authorList>
            <person name="Lavstsen T."/>
            <person name="Jespersen J.S."/>
        </authorList>
    </citation>
    <scope>NUCLEOTIDE SEQUENCE</scope>
    <source>
        <tissue evidence="1">Brain</tissue>
    </source>
</reference>
<protein>
    <submittedName>
        <fullName evidence="1">Chromosome 1 open reading frame 74</fullName>
    </submittedName>
</protein>
<dbReference type="Pfam" id="PF15184">
    <property type="entry name" value="TOM6p"/>
    <property type="match status" value="1"/>
</dbReference>
<dbReference type="AlphaFoldDB" id="A0A1A8H078"/>
<gene>
    <name evidence="1" type="primary">C6H1ORF74</name>
</gene>
<dbReference type="PANTHER" id="PTHR15527:SF0">
    <property type="entry name" value="MITOCHONDRIAL IMPORT RECEPTOR SUBUNIT TOM6 HOMOLOG"/>
    <property type="match status" value="1"/>
</dbReference>
<sequence length="271" mass="29610">VSTMSGPNVKKDSSSKVVEWVNSACRFATDRNDFRRNLLVNVGLFAAGVWVARNLSDFDLMSPQPKISVCSSESGPCCTCLGGRLCSTGPAVSELLAIPPASESLFTLDLNGNSLIVNTGAVRSNLERVVCDDSVAVIDVCHSLAQSAVSNSQRGEMKSVMEDLLPLLKHEEAEKSLCVEKKSEEWNLCAVFGVLLGFPVTYWLYQTESFENCLSMTPLMVIMASASWQADGPHHRCCLYSFTLPAALQEETQSKLEEWELRLQDLNSSAS</sequence>
<accession>A0A1A8H078</accession>
<dbReference type="Pfam" id="PF14953">
    <property type="entry name" value="DUF4504"/>
    <property type="match status" value="1"/>
</dbReference>
<dbReference type="EMBL" id="HAEC01008032">
    <property type="protein sequence ID" value="SBQ76170.1"/>
    <property type="molecule type" value="Transcribed_RNA"/>
</dbReference>
<dbReference type="PANTHER" id="PTHR15527">
    <property type="entry name" value="MITOCHONDRIAL IMPORT RECEPTOR SUBUNIT TOM6 HOMOLOG"/>
    <property type="match status" value="1"/>
</dbReference>
<name>A0A1A8H078_9TELE</name>
<dbReference type="GO" id="GO:0005742">
    <property type="term" value="C:mitochondrial outer membrane translocase complex"/>
    <property type="evidence" value="ECO:0007669"/>
    <property type="project" value="InterPro"/>
</dbReference>
<evidence type="ECO:0000313" key="1">
    <source>
        <dbReference type="EMBL" id="SBQ76170.1"/>
    </source>
</evidence>
<proteinExistence type="predicted"/>